<keyword evidence="6 7" id="KW-0472">Membrane</keyword>
<feature type="transmembrane region" description="Helical" evidence="7">
    <location>
        <begin position="357"/>
        <end position="379"/>
    </location>
</feature>
<dbReference type="RefSeq" id="WP_036907204.1">
    <property type="nucleotide sequence ID" value="NZ_CP138967.1"/>
</dbReference>
<feature type="transmembrane region" description="Helical" evidence="7">
    <location>
        <begin position="268"/>
        <end position="291"/>
    </location>
</feature>
<keyword evidence="5 7" id="KW-1133">Transmembrane helix</keyword>
<evidence type="ECO:0000256" key="2">
    <source>
        <dbReference type="ARBA" id="ARBA00022448"/>
    </source>
</evidence>
<evidence type="ECO:0000256" key="6">
    <source>
        <dbReference type="ARBA" id="ARBA00023136"/>
    </source>
</evidence>
<keyword evidence="3" id="KW-1003">Cell membrane</keyword>
<evidence type="ECO:0000256" key="7">
    <source>
        <dbReference type="SAM" id="Phobius"/>
    </source>
</evidence>
<accession>A0A0A2C3X5</accession>
<dbReference type="InterPro" id="IPR051125">
    <property type="entry name" value="ABC-4/HrtB_transporter"/>
</dbReference>
<sequence length="391" mass="43055">MELKNIFKKRKIPLAWLLLTRQPLRILVAIAGISFAGILMFMQLGFRDGLFDASVTVHKLFDADLVLISPRSKSSISMSGFPRRRLVQAMAHKDVTGTTAVNWNFLLWRNPENLSTRSILALGFEPSNPLLIDSDFERKAKTLKNKGRVLFDDLSRDEFGPISSWFKSGRVVETEVAGKRVRVSGIVSLGPSFGADGNLITSSETYLELSPGNPKGSIEIGLVRLAEGSDIEKVVRSLNISLPSDVKVMSLKSFIDFEKNYWKSSTSIGFIFTLGAAMGFIVGCVIVYQILYSDVSDHLPEYATLMAMGYNLRTLLGVVAREGFILSIMGYIPAYVAGQALYALVRSSTKLPVDMSFSRASIIFCLILFMCMGSALAAMKKLADADPAEIF</sequence>
<dbReference type="AlphaFoldDB" id="A0A0A2C3X5"/>
<gene>
    <name evidence="9" type="ORF">EV03_1955</name>
</gene>
<dbReference type="PANTHER" id="PTHR43738">
    <property type="entry name" value="ABC TRANSPORTER, MEMBRANE PROTEIN"/>
    <property type="match status" value="1"/>
</dbReference>
<evidence type="ECO:0000259" key="8">
    <source>
        <dbReference type="Pfam" id="PF02687"/>
    </source>
</evidence>
<dbReference type="PIRSF" id="PIRSF031773">
    <property type="entry name" value="DevC"/>
    <property type="match status" value="1"/>
</dbReference>
<dbReference type="EMBL" id="JNAX01000015">
    <property type="protein sequence ID" value="KGG19570.1"/>
    <property type="molecule type" value="Genomic_DNA"/>
</dbReference>
<dbReference type="Proteomes" id="UP000030392">
    <property type="component" value="Unassembled WGS sequence"/>
</dbReference>
<evidence type="ECO:0000313" key="10">
    <source>
        <dbReference type="Proteomes" id="UP000030392"/>
    </source>
</evidence>
<reference evidence="10" key="1">
    <citation type="journal article" date="2014" name="Sci. Data">
        <title>Genomes of diverse isolates of the marine cyanobacterium Prochlorococcus.</title>
        <authorList>
            <person name="Biller S."/>
            <person name="Berube P."/>
            <person name="Thompson J."/>
            <person name="Kelly L."/>
            <person name="Roggensack S."/>
            <person name="Awad L."/>
            <person name="Roache-Johnson K."/>
            <person name="Ding H."/>
            <person name="Giovannoni S.J."/>
            <person name="Moore L.R."/>
            <person name="Chisholm S.W."/>
        </authorList>
    </citation>
    <scope>NUCLEOTIDE SEQUENCE [LARGE SCALE GENOMIC DNA]</scope>
    <source>
        <strain evidence="10">PAC1</strain>
    </source>
</reference>
<evidence type="ECO:0000256" key="4">
    <source>
        <dbReference type="ARBA" id="ARBA00022692"/>
    </source>
</evidence>
<dbReference type="InterPro" id="IPR003838">
    <property type="entry name" value="ABC3_permease_C"/>
</dbReference>
<feature type="transmembrane region" description="Helical" evidence="7">
    <location>
        <begin position="24"/>
        <end position="42"/>
    </location>
</feature>
<evidence type="ECO:0000256" key="3">
    <source>
        <dbReference type="ARBA" id="ARBA00022475"/>
    </source>
</evidence>
<evidence type="ECO:0000256" key="5">
    <source>
        <dbReference type="ARBA" id="ARBA00022989"/>
    </source>
</evidence>
<organism evidence="9 10">
    <name type="scientific">Prochlorococcus marinus str. PAC1</name>
    <dbReference type="NCBI Taxonomy" id="59924"/>
    <lineage>
        <taxon>Bacteria</taxon>
        <taxon>Bacillati</taxon>
        <taxon>Cyanobacteriota</taxon>
        <taxon>Cyanophyceae</taxon>
        <taxon>Synechococcales</taxon>
        <taxon>Prochlorococcaceae</taxon>
        <taxon>Prochlorococcus</taxon>
    </lineage>
</organism>
<comment type="caution">
    <text evidence="9">The sequence shown here is derived from an EMBL/GenBank/DDBJ whole genome shotgun (WGS) entry which is preliminary data.</text>
</comment>
<feature type="domain" description="ABC3 transporter permease C-terminal" evidence="8">
    <location>
        <begin position="276"/>
        <end position="384"/>
    </location>
</feature>
<name>A0A0A2C3X5_PROMR</name>
<keyword evidence="4 7" id="KW-0812">Transmembrane</keyword>
<evidence type="ECO:0000313" key="9">
    <source>
        <dbReference type="EMBL" id="KGG19570.1"/>
    </source>
</evidence>
<dbReference type="Pfam" id="PF02687">
    <property type="entry name" value="FtsX"/>
    <property type="match status" value="1"/>
</dbReference>
<comment type="subcellular location">
    <subcellularLocation>
        <location evidence="1">Cell membrane</location>
        <topology evidence="1">Multi-pass membrane protein</topology>
    </subcellularLocation>
</comment>
<dbReference type="PANTHER" id="PTHR43738:SF1">
    <property type="entry name" value="HEMIN TRANSPORT SYSTEM PERMEASE PROTEIN HRTB-RELATED"/>
    <property type="match status" value="1"/>
</dbReference>
<dbReference type="InterPro" id="IPR005891">
    <property type="entry name" value="DevC"/>
</dbReference>
<evidence type="ECO:0000256" key="1">
    <source>
        <dbReference type="ARBA" id="ARBA00004651"/>
    </source>
</evidence>
<keyword evidence="2" id="KW-0813">Transport</keyword>
<dbReference type="GO" id="GO:0005886">
    <property type="term" value="C:plasma membrane"/>
    <property type="evidence" value="ECO:0007669"/>
    <property type="project" value="UniProtKB-SubCell"/>
</dbReference>
<proteinExistence type="predicted"/>
<protein>
    <submittedName>
        <fullName evidence="9">DevC-like ABC transporter permease component</fullName>
    </submittedName>
</protein>
<feature type="transmembrane region" description="Helical" evidence="7">
    <location>
        <begin position="324"/>
        <end position="345"/>
    </location>
</feature>
<dbReference type="NCBIfam" id="TIGR01185">
    <property type="entry name" value="devC"/>
    <property type="match status" value="1"/>
</dbReference>